<accession>A0A7W6G6F0</accession>
<sequence length="38" mass="4009">MAIMEPSAAMLGRGEAKLENADCLAVWQAMVAAMLQGE</sequence>
<dbReference type="Proteomes" id="UP000548867">
    <property type="component" value="Unassembled WGS sequence"/>
</dbReference>
<dbReference type="AlphaFoldDB" id="A0A7W6G6F0"/>
<reference evidence="1 2" key="1">
    <citation type="submission" date="2020-08" db="EMBL/GenBank/DDBJ databases">
        <title>Genomic Encyclopedia of Type Strains, Phase IV (KMG-IV): sequencing the most valuable type-strain genomes for metagenomic binning, comparative biology and taxonomic classification.</title>
        <authorList>
            <person name="Goeker M."/>
        </authorList>
    </citation>
    <scope>NUCLEOTIDE SEQUENCE [LARGE SCALE GENOMIC DNA]</scope>
    <source>
        <strain evidence="1 2">DSM 27057</strain>
    </source>
</reference>
<comment type="caution">
    <text evidence="1">The sequence shown here is derived from an EMBL/GenBank/DDBJ whole genome shotgun (WGS) entry which is preliminary data.</text>
</comment>
<organism evidence="1 2">
    <name type="scientific">Novosphingobium sediminicola</name>
    <dbReference type="NCBI Taxonomy" id="563162"/>
    <lineage>
        <taxon>Bacteria</taxon>
        <taxon>Pseudomonadati</taxon>
        <taxon>Pseudomonadota</taxon>
        <taxon>Alphaproteobacteria</taxon>
        <taxon>Sphingomonadales</taxon>
        <taxon>Sphingomonadaceae</taxon>
        <taxon>Novosphingobium</taxon>
    </lineage>
</organism>
<gene>
    <name evidence="1" type="ORF">GGR38_002660</name>
</gene>
<evidence type="ECO:0000313" key="2">
    <source>
        <dbReference type="Proteomes" id="UP000548867"/>
    </source>
</evidence>
<keyword evidence="2" id="KW-1185">Reference proteome</keyword>
<dbReference type="EMBL" id="JACIDX010000009">
    <property type="protein sequence ID" value="MBB3955704.1"/>
    <property type="molecule type" value="Genomic_DNA"/>
</dbReference>
<protein>
    <submittedName>
        <fullName evidence="1">Uncharacterized protein</fullName>
    </submittedName>
</protein>
<evidence type="ECO:0000313" key="1">
    <source>
        <dbReference type="EMBL" id="MBB3955704.1"/>
    </source>
</evidence>
<proteinExistence type="predicted"/>
<name>A0A7W6G6F0_9SPHN</name>